<dbReference type="Proteomes" id="UP000257109">
    <property type="component" value="Unassembled WGS sequence"/>
</dbReference>
<dbReference type="STRING" id="157652.A0A371I4G8"/>
<keyword evidence="3" id="KW-1185">Reference proteome</keyword>
<evidence type="ECO:0000313" key="3">
    <source>
        <dbReference type="Proteomes" id="UP000257109"/>
    </source>
</evidence>
<evidence type="ECO:0000256" key="1">
    <source>
        <dbReference type="SAM" id="MobiDB-lite"/>
    </source>
</evidence>
<evidence type="ECO:0000313" key="2">
    <source>
        <dbReference type="EMBL" id="RDY09864.1"/>
    </source>
</evidence>
<sequence>MRFARLQDEYVKTEALLEASNRHRQLLSEQERVEQKEAARKQSEKKQAKQIAAKEVLEKEKLELEN</sequence>
<feature type="region of interest" description="Disordered" evidence="1">
    <location>
        <begin position="28"/>
        <end position="51"/>
    </location>
</feature>
<organism evidence="2 3">
    <name type="scientific">Mucuna pruriens</name>
    <name type="common">Velvet bean</name>
    <name type="synonym">Dolichos pruriens</name>
    <dbReference type="NCBI Taxonomy" id="157652"/>
    <lineage>
        <taxon>Eukaryota</taxon>
        <taxon>Viridiplantae</taxon>
        <taxon>Streptophyta</taxon>
        <taxon>Embryophyta</taxon>
        <taxon>Tracheophyta</taxon>
        <taxon>Spermatophyta</taxon>
        <taxon>Magnoliopsida</taxon>
        <taxon>eudicotyledons</taxon>
        <taxon>Gunneridae</taxon>
        <taxon>Pentapetalae</taxon>
        <taxon>rosids</taxon>
        <taxon>fabids</taxon>
        <taxon>Fabales</taxon>
        <taxon>Fabaceae</taxon>
        <taxon>Papilionoideae</taxon>
        <taxon>50 kb inversion clade</taxon>
        <taxon>NPAAA clade</taxon>
        <taxon>indigoferoid/millettioid clade</taxon>
        <taxon>Phaseoleae</taxon>
        <taxon>Mucuna</taxon>
    </lineage>
</organism>
<feature type="non-terminal residue" evidence="2">
    <location>
        <position position="1"/>
    </location>
</feature>
<protein>
    <submittedName>
        <fullName evidence="2">Uncharacterized protein</fullName>
    </submittedName>
</protein>
<name>A0A371I4G8_MUCPR</name>
<dbReference type="EMBL" id="QJKJ01000957">
    <property type="protein sequence ID" value="RDY09864.1"/>
    <property type="molecule type" value="Genomic_DNA"/>
</dbReference>
<feature type="compositionally biased region" description="Basic and acidic residues" evidence="1">
    <location>
        <begin position="29"/>
        <end position="47"/>
    </location>
</feature>
<reference evidence="2" key="1">
    <citation type="submission" date="2018-05" db="EMBL/GenBank/DDBJ databases">
        <title>Draft genome of Mucuna pruriens seed.</title>
        <authorList>
            <person name="Nnadi N.E."/>
            <person name="Vos R."/>
            <person name="Hasami M.H."/>
            <person name="Devisetty U.K."/>
            <person name="Aguiy J.C."/>
        </authorList>
    </citation>
    <scope>NUCLEOTIDE SEQUENCE [LARGE SCALE GENOMIC DNA]</scope>
    <source>
        <strain evidence="2">JCA_2017</strain>
    </source>
</reference>
<comment type="caution">
    <text evidence="2">The sequence shown here is derived from an EMBL/GenBank/DDBJ whole genome shotgun (WGS) entry which is preliminary data.</text>
</comment>
<accession>A0A371I4G8</accession>
<proteinExistence type="predicted"/>
<dbReference type="AlphaFoldDB" id="A0A371I4G8"/>
<gene>
    <name evidence="2" type="ORF">CR513_05726</name>
</gene>